<dbReference type="GO" id="GO:0005524">
    <property type="term" value="F:ATP binding"/>
    <property type="evidence" value="ECO:0007669"/>
    <property type="project" value="UniProtKB-KW"/>
</dbReference>
<evidence type="ECO:0000256" key="3">
    <source>
        <dbReference type="ARBA" id="ARBA00022475"/>
    </source>
</evidence>
<keyword evidence="4 10" id="KW-0812">Transmembrane</keyword>
<evidence type="ECO:0000256" key="4">
    <source>
        <dbReference type="ARBA" id="ARBA00022692"/>
    </source>
</evidence>
<keyword evidence="5" id="KW-0547">Nucleotide-binding</keyword>
<accession>A0A7L4YM70</accession>
<keyword evidence="3" id="KW-1003">Cell membrane</keyword>
<dbReference type="Proteomes" id="UP000463857">
    <property type="component" value="Chromosome"/>
</dbReference>
<dbReference type="EMBL" id="CP047156">
    <property type="protein sequence ID" value="QHC00152.1"/>
    <property type="molecule type" value="Genomic_DNA"/>
</dbReference>
<feature type="transmembrane region" description="Helical" evidence="10">
    <location>
        <begin position="175"/>
        <end position="194"/>
    </location>
</feature>
<keyword evidence="14" id="KW-1185">Reference proteome</keyword>
<keyword evidence="8 10" id="KW-0472">Membrane</keyword>
<dbReference type="InterPro" id="IPR027417">
    <property type="entry name" value="P-loop_NTPase"/>
</dbReference>
<dbReference type="AlphaFoldDB" id="A0A7L4YM70"/>
<dbReference type="InParanoid" id="A0A7L4YM70"/>
<dbReference type="PANTHER" id="PTHR32309">
    <property type="entry name" value="TYROSINE-PROTEIN KINASE"/>
    <property type="match status" value="1"/>
</dbReference>
<dbReference type="Pfam" id="PF01656">
    <property type="entry name" value="CbiA"/>
    <property type="match status" value="1"/>
</dbReference>
<dbReference type="NCBIfam" id="TIGR01007">
    <property type="entry name" value="eps_fam"/>
    <property type="match status" value="1"/>
</dbReference>
<keyword evidence="7 10" id="KW-1133">Transmembrane helix</keyword>
<evidence type="ECO:0000256" key="9">
    <source>
        <dbReference type="SAM" id="MobiDB-lite"/>
    </source>
</evidence>
<dbReference type="GO" id="GO:0005886">
    <property type="term" value="C:plasma membrane"/>
    <property type="evidence" value="ECO:0007669"/>
    <property type="project" value="UniProtKB-SubCell"/>
</dbReference>
<evidence type="ECO:0000259" key="12">
    <source>
        <dbReference type="Pfam" id="PF02706"/>
    </source>
</evidence>
<keyword evidence="13" id="KW-0418">Kinase</keyword>
<dbReference type="SUPFAM" id="SSF52540">
    <property type="entry name" value="P-loop containing nucleoside triphosphate hydrolases"/>
    <property type="match status" value="1"/>
</dbReference>
<feature type="transmembrane region" description="Helical" evidence="10">
    <location>
        <begin position="12"/>
        <end position="31"/>
    </location>
</feature>
<dbReference type="CDD" id="cd05387">
    <property type="entry name" value="BY-kinase"/>
    <property type="match status" value="1"/>
</dbReference>
<evidence type="ECO:0000313" key="14">
    <source>
        <dbReference type="Proteomes" id="UP000463857"/>
    </source>
</evidence>
<evidence type="ECO:0000313" key="13">
    <source>
        <dbReference type="EMBL" id="QHC00152.1"/>
    </source>
</evidence>
<feature type="domain" description="Polysaccharide chain length determinant N-terminal" evidence="12">
    <location>
        <begin position="2"/>
        <end position="89"/>
    </location>
</feature>
<feature type="domain" description="CobQ/CobB/MinD/ParA nucleotide binding" evidence="11">
    <location>
        <begin position="264"/>
        <end position="434"/>
    </location>
</feature>
<dbReference type="InterPro" id="IPR003856">
    <property type="entry name" value="LPS_length_determ_N"/>
</dbReference>
<evidence type="ECO:0000256" key="5">
    <source>
        <dbReference type="ARBA" id="ARBA00022741"/>
    </source>
</evidence>
<keyword evidence="6" id="KW-0067">ATP-binding</keyword>
<gene>
    <name evidence="13" type="ORF">EK0264_07605</name>
</gene>
<feature type="compositionally biased region" description="Basic residues" evidence="9">
    <location>
        <begin position="449"/>
        <end position="459"/>
    </location>
</feature>
<dbReference type="InterPro" id="IPR002586">
    <property type="entry name" value="CobQ/CobB/MinD/ParA_Nub-bd_dom"/>
</dbReference>
<dbReference type="InterPro" id="IPR005702">
    <property type="entry name" value="Wzc-like_C"/>
</dbReference>
<comment type="subcellular location">
    <subcellularLocation>
        <location evidence="1">Cell membrane</location>
        <topology evidence="1">Multi-pass membrane protein</topology>
    </subcellularLocation>
</comment>
<evidence type="ECO:0000256" key="8">
    <source>
        <dbReference type="ARBA" id="ARBA00023136"/>
    </source>
</evidence>
<name>A0A7L4YM70_9ACTN</name>
<dbReference type="Gene3D" id="3.40.50.300">
    <property type="entry name" value="P-loop containing nucleotide triphosphate hydrolases"/>
    <property type="match status" value="1"/>
</dbReference>
<evidence type="ECO:0000256" key="10">
    <source>
        <dbReference type="SAM" id="Phobius"/>
    </source>
</evidence>
<comment type="similarity">
    <text evidence="2">Belongs to the CpsC/CapA family.</text>
</comment>
<dbReference type="GO" id="GO:0004715">
    <property type="term" value="F:non-membrane spanning protein tyrosine kinase activity"/>
    <property type="evidence" value="ECO:0007669"/>
    <property type="project" value="UniProtKB-EC"/>
</dbReference>
<dbReference type="RefSeq" id="WP_159544351.1">
    <property type="nucleotide sequence ID" value="NZ_CP047156.1"/>
</dbReference>
<evidence type="ECO:0000256" key="1">
    <source>
        <dbReference type="ARBA" id="ARBA00004651"/>
    </source>
</evidence>
<protein>
    <submittedName>
        <fullName evidence="13">Polysaccharide biosynthesis tyrosine autokinase</fullName>
        <ecNumber evidence="13">2.7.10.2</ecNumber>
    </submittedName>
</protein>
<dbReference type="OrthoDB" id="9812433at2"/>
<evidence type="ECO:0000256" key="2">
    <source>
        <dbReference type="ARBA" id="ARBA00006683"/>
    </source>
</evidence>
<evidence type="ECO:0000256" key="7">
    <source>
        <dbReference type="ARBA" id="ARBA00022989"/>
    </source>
</evidence>
<proteinExistence type="inferred from homology"/>
<dbReference type="KEGG" id="eke:EK0264_07605"/>
<dbReference type="PANTHER" id="PTHR32309:SF13">
    <property type="entry name" value="FERRIC ENTEROBACTIN TRANSPORT PROTEIN FEPE"/>
    <property type="match status" value="1"/>
</dbReference>
<organism evidence="13 14">
    <name type="scientific">Epidermidibacterium keratini</name>
    <dbReference type="NCBI Taxonomy" id="1891644"/>
    <lineage>
        <taxon>Bacteria</taxon>
        <taxon>Bacillati</taxon>
        <taxon>Actinomycetota</taxon>
        <taxon>Actinomycetes</taxon>
        <taxon>Sporichthyales</taxon>
        <taxon>Sporichthyaceae</taxon>
        <taxon>Epidermidibacterium</taxon>
    </lineage>
</organism>
<evidence type="ECO:0000259" key="11">
    <source>
        <dbReference type="Pfam" id="PF01656"/>
    </source>
</evidence>
<dbReference type="Pfam" id="PF02706">
    <property type="entry name" value="Wzz"/>
    <property type="match status" value="1"/>
</dbReference>
<sequence length="473" mass="50719">MTLYDYVRAIRTHWIVILVLALLGAAAGYGYSQLVQPLYRSETQVIVVPTRGDSATDLVQGSNYVQSLVQTYSILATSPTVLDPVIDDLGLDDTAARLARRIDVTVPLDTVAITIGVTDPSPELARETADAIADELASAVEEVSPVGADQQPAVQVETIATARSPQFPIIPNTRLNTGIGLAAGLALGVVFALVRRKLKTKVSDAQGVSELTDLPILGEIPMVSDSMSVARAIDAHPHGRVAESMRQVAANLKFVDIDKSRRVIMVTSGLSTEGKSSVSLGLALTLAEAGHRVLYLEADLRRPSAATYTQLEGSVGLTNVLISDLTLVEAAQSWGRSNLTILTSGPTPPNPGYLLSSGRLQQVIEEGRARFDYVIVDTAPVLVVSDALWLSAYVDGTIFVVRANRTKQEQLTEALGALENTHTPILGVVVDGAAKSDSSPYYSEDAKAPRARRSRQPARRSREPARRRATRVR</sequence>
<dbReference type="InterPro" id="IPR050445">
    <property type="entry name" value="Bact_polysacc_biosynth/exp"/>
</dbReference>
<keyword evidence="13" id="KW-0808">Transferase</keyword>
<evidence type="ECO:0000256" key="6">
    <source>
        <dbReference type="ARBA" id="ARBA00022840"/>
    </source>
</evidence>
<feature type="region of interest" description="Disordered" evidence="9">
    <location>
        <begin position="435"/>
        <end position="473"/>
    </location>
</feature>
<reference evidence="13 14" key="1">
    <citation type="journal article" date="2018" name="Int. J. Syst. Evol. Microbiol.">
        <title>Epidermidibacterium keratini gen. nov., sp. nov., a member of the family Sporichthyaceae, isolated from keratin epidermis.</title>
        <authorList>
            <person name="Lee D.G."/>
            <person name="Trujillo M.E."/>
            <person name="Kang S."/>
            <person name="Nam J.J."/>
            <person name="Kim Y.J."/>
        </authorList>
    </citation>
    <scope>NUCLEOTIDE SEQUENCE [LARGE SCALE GENOMIC DNA]</scope>
    <source>
        <strain evidence="13 14">EPI-7</strain>
    </source>
</reference>
<dbReference type="EC" id="2.7.10.2" evidence="13"/>